<dbReference type="OrthoDB" id="9846358at2"/>
<dbReference type="RefSeq" id="WP_014797409.1">
    <property type="nucleotide sequence ID" value="NC_018018.1"/>
</dbReference>
<protein>
    <submittedName>
        <fullName evidence="3">Uncharacterized protein</fullName>
    </submittedName>
</protein>
<evidence type="ECO:0000313" key="3">
    <source>
        <dbReference type="EMBL" id="AFM03952.1"/>
    </source>
</evidence>
<feature type="region of interest" description="Disordered" evidence="1">
    <location>
        <begin position="1"/>
        <end position="21"/>
    </location>
</feature>
<dbReference type="HOGENOM" id="CLU_620733_0_0_10"/>
<dbReference type="KEGG" id="fli:Fleli_1531"/>
<dbReference type="Proteomes" id="UP000006054">
    <property type="component" value="Chromosome"/>
</dbReference>
<feature type="transmembrane region" description="Helical" evidence="2">
    <location>
        <begin position="64"/>
        <end position="86"/>
    </location>
</feature>
<keyword evidence="2" id="KW-0472">Membrane</keyword>
<sequence length="441" mass="52393">MKDFINDFTPSHQNEKKPYIPNYDSPYTSTYSKEAIYELDTMRPMSNIFIGKLVMGLTFAYSMIWMPLFFKILLCFVAVSILIPLVKEYWTKQIKSIRLTNKYLEIRRGANNDSVRVDLRDIKKIELIERQKHRRYRRRRGEVATILFERPNMQTQDFHPETKCVVTDTRGNRIEIEYRFFLEGDFEEFLGVLEDTYSRIYNKHITTKDNDKKIVPISFQEANKAKEIPNKQQNKQHYNENIARLDDLIAKNNSMLENGIILNDKLENSLEEVYKSIYYVRSAFDIAKMPTAVIIYEFKNANNLTNYILENDFYKELDEENIEMGLQLIETAIKNIRVAQMRNNSFKKINKRLRHIKFQKERRLQLQGIMHRLNDLQEENTNQDMERSTNPIQSEEDIDLHLLDELEDLSYQVDSADDLQKAMSLNEHISLFDDENKKVGK</sequence>
<dbReference type="EMBL" id="CP003345">
    <property type="protein sequence ID" value="AFM03952.1"/>
    <property type="molecule type" value="Genomic_DNA"/>
</dbReference>
<evidence type="ECO:0000256" key="2">
    <source>
        <dbReference type="SAM" id="Phobius"/>
    </source>
</evidence>
<dbReference type="AlphaFoldDB" id="I4AJ17"/>
<keyword evidence="2" id="KW-0812">Transmembrane</keyword>
<evidence type="ECO:0000313" key="4">
    <source>
        <dbReference type="Proteomes" id="UP000006054"/>
    </source>
</evidence>
<reference evidence="4" key="1">
    <citation type="submission" date="2012-06" db="EMBL/GenBank/DDBJ databases">
        <title>The complete genome of Flexibacter litoralis DSM 6794.</title>
        <authorList>
            <person name="Lucas S."/>
            <person name="Copeland A."/>
            <person name="Lapidus A."/>
            <person name="Glavina del Rio T."/>
            <person name="Dalin E."/>
            <person name="Tice H."/>
            <person name="Bruce D."/>
            <person name="Goodwin L."/>
            <person name="Pitluck S."/>
            <person name="Peters L."/>
            <person name="Ovchinnikova G."/>
            <person name="Lu M."/>
            <person name="Kyrpides N."/>
            <person name="Mavromatis K."/>
            <person name="Ivanova N."/>
            <person name="Brettin T."/>
            <person name="Detter J.C."/>
            <person name="Han C."/>
            <person name="Larimer F."/>
            <person name="Land M."/>
            <person name="Hauser L."/>
            <person name="Markowitz V."/>
            <person name="Cheng J.-F."/>
            <person name="Hugenholtz P."/>
            <person name="Woyke T."/>
            <person name="Wu D."/>
            <person name="Spring S."/>
            <person name="Lang E."/>
            <person name="Kopitz M."/>
            <person name="Brambilla E."/>
            <person name="Klenk H.-P."/>
            <person name="Eisen J.A."/>
        </authorList>
    </citation>
    <scope>NUCLEOTIDE SEQUENCE [LARGE SCALE GENOMIC DNA]</scope>
    <source>
        <strain evidence="4">ATCC 23117 / DSM 6794 / NBRC 15988 / NCIMB 1366 / Sio-4</strain>
    </source>
</reference>
<accession>I4AJ17</accession>
<keyword evidence="4" id="KW-1185">Reference proteome</keyword>
<keyword evidence="2" id="KW-1133">Transmembrane helix</keyword>
<proteinExistence type="predicted"/>
<gene>
    <name evidence="3" type="ordered locus">Fleli_1531</name>
</gene>
<organism evidence="3 4">
    <name type="scientific">Bernardetia litoralis (strain ATCC 23117 / DSM 6794 / NBRC 15988 / NCIMB 1366 / Fx l1 / Sio-4)</name>
    <name type="common">Flexibacter litoralis</name>
    <dbReference type="NCBI Taxonomy" id="880071"/>
    <lineage>
        <taxon>Bacteria</taxon>
        <taxon>Pseudomonadati</taxon>
        <taxon>Bacteroidota</taxon>
        <taxon>Cytophagia</taxon>
        <taxon>Cytophagales</taxon>
        <taxon>Bernardetiaceae</taxon>
        <taxon>Bernardetia</taxon>
    </lineage>
</organism>
<name>I4AJ17_BERLS</name>
<evidence type="ECO:0000256" key="1">
    <source>
        <dbReference type="SAM" id="MobiDB-lite"/>
    </source>
</evidence>